<dbReference type="PROSITE" id="PS51462">
    <property type="entry name" value="NUDIX"/>
    <property type="match status" value="1"/>
</dbReference>
<dbReference type="Pfam" id="PF00293">
    <property type="entry name" value="NUDIX"/>
    <property type="match status" value="1"/>
</dbReference>
<reference evidence="6" key="1">
    <citation type="submission" date="2021-03" db="EMBL/GenBank/DDBJ databases">
        <title>Actinotalea soli sp. nov., isolated from soil.</title>
        <authorList>
            <person name="Ping W."/>
            <person name="Zhang J."/>
        </authorList>
    </citation>
    <scope>NUCLEOTIDE SEQUENCE</scope>
    <source>
        <strain evidence="6">BY-33</strain>
    </source>
</reference>
<name>A0A939RWF4_9CELL</name>
<dbReference type="InterPro" id="IPR020476">
    <property type="entry name" value="Nudix_hydrolase"/>
</dbReference>
<evidence type="ECO:0000256" key="2">
    <source>
        <dbReference type="ARBA" id="ARBA00005582"/>
    </source>
</evidence>
<comment type="cofactor">
    <cofactor evidence="1">
        <name>Mg(2+)</name>
        <dbReference type="ChEBI" id="CHEBI:18420"/>
    </cofactor>
</comment>
<accession>A0A939RWF4</accession>
<protein>
    <submittedName>
        <fullName evidence="6">NUDIX domain-containing protein</fullName>
    </submittedName>
</protein>
<gene>
    <name evidence="6" type="ORF">J4G33_16370</name>
</gene>
<dbReference type="InterPro" id="IPR000086">
    <property type="entry name" value="NUDIX_hydrolase_dom"/>
</dbReference>
<dbReference type="Gene3D" id="3.90.79.10">
    <property type="entry name" value="Nucleoside Triphosphate Pyrophosphohydrolase"/>
    <property type="match status" value="1"/>
</dbReference>
<dbReference type="PANTHER" id="PTHR43046">
    <property type="entry name" value="GDP-MANNOSE MANNOSYL HYDROLASE"/>
    <property type="match status" value="1"/>
</dbReference>
<proteinExistence type="inferred from homology"/>
<evidence type="ECO:0000313" key="6">
    <source>
        <dbReference type="EMBL" id="MBO1753385.1"/>
    </source>
</evidence>
<dbReference type="GO" id="GO:0016787">
    <property type="term" value="F:hydrolase activity"/>
    <property type="evidence" value="ECO:0007669"/>
    <property type="project" value="UniProtKB-KW"/>
</dbReference>
<sequence>MPVPEFITHLRRSIGHDLLWMPGVSAVVLDDAGRVLLGRRSDNGRWAVPSGILEPGEQPAVGLAREVLEETGVEVEVIALTAVESGEPIGYDNGDRAQYVDLCFWCRPVSGEAHVADDESLEVGWFPTDAVPPDLLDTSVGRLERALAYVAEHEAGRGPQTFFHRD</sequence>
<evidence type="ECO:0000259" key="5">
    <source>
        <dbReference type="PROSITE" id="PS51462"/>
    </source>
</evidence>
<dbReference type="PANTHER" id="PTHR43046:SF16">
    <property type="entry name" value="ADP-RIBOSE PYROPHOSPHATASE YJHB-RELATED"/>
    <property type="match status" value="1"/>
</dbReference>
<evidence type="ECO:0000256" key="3">
    <source>
        <dbReference type="ARBA" id="ARBA00022801"/>
    </source>
</evidence>
<evidence type="ECO:0000313" key="7">
    <source>
        <dbReference type="Proteomes" id="UP000664209"/>
    </source>
</evidence>
<dbReference type="InterPro" id="IPR020084">
    <property type="entry name" value="NUDIX_hydrolase_CS"/>
</dbReference>
<dbReference type="RefSeq" id="WP_208057075.1">
    <property type="nucleotide sequence ID" value="NZ_JAGEMK010000012.1"/>
</dbReference>
<dbReference type="PROSITE" id="PS00893">
    <property type="entry name" value="NUDIX_BOX"/>
    <property type="match status" value="1"/>
</dbReference>
<dbReference type="AlphaFoldDB" id="A0A939RWF4"/>
<feature type="domain" description="Nudix hydrolase" evidence="5">
    <location>
        <begin position="19"/>
        <end position="148"/>
    </location>
</feature>
<dbReference type="PRINTS" id="PR00502">
    <property type="entry name" value="NUDIXFAMILY"/>
</dbReference>
<evidence type="ECO:0000256" key="1">
    <source>
        <dbReference type="ARBA" id="ARBA00001946"/>
    </source>
</evidence>
<dbReference type="SUPFAM" id="SSF55811">
    <property type="entry name" value="Nudix"/>
    <property type="match status" value="1"/>
</dbReference>
<dbReference type="EMBL" id="JAGEMK010000012">
    <property type="protein sequence ID" value="MBO1753385.1"/>
    <property type="molecule type" value="Genomic_DNA"/>
</dbReference>
<evidence type="ECO:0000256" key="4">
    <source>
        <dbReference type="RuleBase" id="RU003476"/>
    </source>
</evidence>
<organism evidence="6 7">
    <name type="scientific">Actinotalea soli</name>
    <dbReference type="NCBI Taxonomy" id="2819234"/>
    <lineage>
        <taxon>Bacteria</taxon>
        <taxon>Bacillati</taxon>
        <taxon>Actinomycetota</taxon>
        <taxon>Actinomycetes</taxon>
        <taxon>Micrococcales</taxon>
        <taxon>Cellulomonadaceae</taxon>
        <taxon>Actinotalea</taxon>
    </lineage>
</organism>
<comment type="caution">
    <text evidence="6">The sequence shown here is derived from an EMBL/GenBank/DDBJ whole genome shotgun (WGS) entry which is preliminary data.</text>
</comment>
<keyword evidence="7" id="KW-1185">Reference proteome</keyword>
<dbReference type="CDD" id="cd18879">
    <property type="entry name" value="NUDIX_Hydrolase"/>
    <property type="match status" value="1"/>
</dbReference>
<comment type="similarity">
    <text evidence="2 4">Belongs to the Nudix hydrolase family.</text>
</comment>
<dbReference type="Proteomes" id="UP000664209">
    <property type="component" value="Unassembled WGS sequence"/>
</dbReference>
<keyword evidence="3 4" id="KW-0378">Hydrolase</keyword>
<dbReference type="InterPro" id="IPR015797">
    <property type="entry name" value="NUDIX_hydrolase-like_dom_sf"/>
</dbReference>